<comment type="subcellular location">
    <subcellularLocation>
        <location evidence="1">Cell outer membrane</location>
        <topology evidence="1">Multi-pass membrane protein</topology>
    </subcellularLocation>
</comment>
<keyword evidence="1" id="KW-0813">Transport</keyword>
<dbReference type="InterPro" id="IPR012910">
    <property type="entry name" value="Plug_dom"/>
</dbReference>
<name>A0A317F5S0_9SPHI</name>
<proteinExistence type="inferred from homology"/>
<reference evidence="4" key="1">
    <citation type="submission" date="2018-05" db="EMBL/GenBank/DDBJ databases">
        <title>Pedobacter paludis sp. nov., isolated from wetland soil.</title>
        <authorList>
            <person name="Zhang Y."/>
        </authorList>
    </citation>
    <scope>NUCLEOTIDE SEQUENCE [LARGE SCALE GENOMIC DNA]</scope>
    <source>
        <strain evidence="4">R-8</strain>
    </source>
</reference>
<dbReference type="NCBIfam" id="TIGR04057">
    <property type="entry name" value="SusC_RagA_signa"/>
    <property type="match status" value="1"/>
</dbReference>
<dbReference type="Gene3D" id="2.170.130.10">
    <property type="entry name" value="TonB-dependent receptor, plug domain"/>
    <property type="match status" value="1"/>
</dbReference>
<dbReference type="Pfam" id="PF07715">
    <property type="entry name" value="Plug"/>
    <property type="match status" value="1"/>
</dbReference>
<evidence type="ECO:0000256" key="1">
    <source>
        <dbReference type="PROSITE-ProRule" id="PRU01360"/>
    </source>
</evidence>
<dbReference type="InterPro" id="IPR037066">
    <property type="entry name" value="Plug_dom_sf"/>
</dbReference>
<keyword evidence="4" id="KW-1185">Reference proteome</keyword>
<dbReference type="SUPFAM" id="SSF49464">
    <property type="entry name" value="Carboxypeptidase regulatory domain-like"/>
    <property type="match status" value="1"/>
</dbReference>
<sequence length="596" mass="65292">MKFSTLRKSRRNSALRDQVLRIMKLVIVIMITALLQVSASSFGQRITLSQKKISLKQVLKEIRKQSNYSILCDSKILQQAKPVDLQVKDASVEEVLNDFFINQPFNYVIAQNTIVINRKTDEGNLLIQKTFLPIKGKLTDEKGEPLVGVSVSVKGQSTVTQTDANGAYSIVANKGDILIFTYVGYATQEIAVGDNAIINVTLKETAQGLSDVVVTALGIKREASSLTYNVQRLNGSTVNDVKDPSFINSLTGKVAGLTINKSASGLGGSTKAVFRGNKSISQNNNALYVVDGIPLPNLFSGQPGDPFGGGDGGDGISNINPDDIEEISALSGASAAALYGGQAANGVILITTKKGKVGAPKVSFSSNVTLEDPFILPKFQNKYGQSPSTTSTPSLFSWGPKQASIFDPKSFFNTGKTFNNSVSFMVGNEKSQSYFSAASVNAEGIIPGNKFNRYNFTARNSTNYFNDKLNVDVSVSYINQRVNNRPGQGQYKNPIISLFTFPRTGDFAALENYQYYNPTRNLFQEYFPYGLGNERQRNPYYVANKDLSTENRNRFMASATLKYNFTDWLNLQGRVKIDRTNDINDQKYDAGGIDVY</sequence>
<dbReference type="Gene3D" id="2.60.40.1120">
    <property type="entry name" value="Carboxypeptidase-like, regulatory domain"/>
    <property type="match status" value="1"/>
</dbReference>
<feature type="domain" description="TonB-dependent receptor plug" evidence="2">
    <location>
        <begin position="224"/>
        <end position="347"/>
    </location>
</feature>
<keyword evidence="1" id="KW-0812">Transmembrane</keyword>
<dbReference type="InterPro" id="IPR023997">
    <property type="entry name" value="TonB-dep_OMP_SusC/RagA_CS"/>
</dbReference>
<keyword evidence="1" id="KW-0472">Membrane</keyword>
<accession>A0A317F5S0</accession>
<dbReference type="NCBIfam" id="TIGR04056">
    <property type="entry name" value="OMP_RagA_SusC"/>
    <property type="match status" value="1"/>
</dbReference>
<organism evidence="3 4">
    <name type="scientific">Pedobacter paludis</name>
    <dbReference type="NCBI Taxonomy" id="2203212"/>
    <lineage>
        <taxon>Bacteria</taxon>
        <taxon>Pseudomonadati</taxon>
        <taxon>Bacteroidota</taxon>
        <taxon>Sphingobacteriia</taxon>
        <taxon>Sphingobacteriales</taxon>
        <taxon>Sphingobacteriaceae</taxon>
        <taxon>Pedobacter</taxon>
    </lineage>
</organism>
<dbReference type="OrthoDB" id="9768177at2"/>
<protein>
    <recommendedName>
        <fullName evidence="2">TonB-dependent receptor plug domain-containing protein</fullName>
    </recommendedName>
</protein>
<dbReference type="InterPro" id="IPR023996">
    <property type="entry name" value="TonB-dep_OMP_SusC/RagA"/>
</dbReference>
<dbReference type="PROSITE" id="PS52016">
    <property type="entry name" value="TONB_DEPENDENT_REC_3"/>
    <property type="match status" value="1"/>
</dbReference>
<dbReference type="SUPFAM" id="SSF56935">
    <property type="entry name" value="Porins"/>
    <property type="match status" value="1"/>
</dbReference>
<evidence type="ECO:0000259" key="2">
    <source>
        <dbReference type="Pfam" id="PF07715"/>
    </source>
</evidence>
<dbReference type="Pfam" id="PF13715">
    <property type="entry name" value="CarbopepD_reg_2"/>
    <property type="match status" value="1"/>
</dbReference>
<evidence type="ECO:0000313" key="3">
    <source>
        <dbReference type="EMBL" id="PWS32866.1"/>
    </source>
</evidence>
<keyword evidence="1" id="KW-1134">Transmembrane beta strand</keyword>
<gene>
    <name evidence="3" type="ORF">DF947_07290</name>
</gene>
<dbReference type="GO" id="GO:0009279">
    <property type="term" value="C:cell outer membrane"/>
    <property type="evidence" value="ECO:0007669"/>
    <property type="project" value="UniProtKB-SubCell"/>
</dbReference>
<dbReference type="AlphaFoldDB" id="A0A317F5S0"/>
<dbReference type="InterPro" id="IPR008969">
    <property type="entry name" value="CarboxyPept-like_regulatory"/>
</dbReference>
<keyword evidence="1" id="KW-0998">Cell outer membrane</keyword>
<dbReference type="Proteomes" id="UP000245391">
    <property type="component" value="Unassembled WGS sequence"/>
</dbReference>
<dbReference type="EMBL" id="QGNY01000002">
    <property type="protein sequence ID" value="PWS32866.1"/>
    <property type="molecule type" value="Genomic_DNA"/>
</dbReference>
<comment type="caution">
    <text evidence="3">The sequence shown here is derived from an EMBL/GenBank/DDBJ whole genome shotgun (WGS) entry which is preliminary data.</text>
</comment>
<comment type="similarity">
    <text evidence="1">Belongs to the TonB-dependent receptor family.</text>
</comment>
<evidence type="ECO:0000313" key="4">
    <source>
        <dbReference type="Proteomes" id="UP000245391"/>
    </source>
</evidence>
<dbReference type="InterPro" id="IPR039426">
    <property type="entry name" value="TonB-dep_rcpt-like"/>
</dbReference>
<dbReference type="RefSeq" id="WP_109929034.1">
    <property type="nucleotide sequence ID" value="NZ_QGNY01000002.1"/>
</dbReference>